<feature type="domain" description="C2H2-type" evidence="7">
    <location>
        <begin position="86"/>
        <end position="115"/>
    </location>
</feature>
<proteinExistence type="predicted"/>
<evidence type="ECO:0000256" key="1">
    <source>
        <dbReference type="ARBA" id="ARBA00022723"/>
    </source>
</evidence>
<dbReference type="GO" id="GO:0000785">
    <property type="term" value="C:chromatin"/>
    <property type="evidence" value="ECO:0007669"/>
    <property type="project" value="TreeGrafter"/>
</dbReference>
<dbReference type="SUPFAM" id="SSF57667">
    <property type="entry name" value="beta-beta-alpha zinc fingers"/>
    <property type="match status" value="2"/>
</dbReference>
<dbReference type="AlphaFoldDB" id="A0AAV2Z357"/>
<keyword evidence="9" id="KW-1185">Reference proteome</keyword>
<keyword evidence="1" id="KW-0479">Metal-binding</keyword>
<dbReference type="PROSITE" id="PS50157">
    <property type="entry name" value="ZINC_FINGER_C2H2_2"/>
    <property type="match status" value="4"/>
</dbReference>
<evidence type="ECO:0000313" key="8">
    <source>
        <dbReference type="EMBL" id="DBA00831.1"/>
    </source>
</evidence>
<keyword evidence="3 5" id="KW-0863">Zinc-finger</keyword>
<dbReference type="GO" id="GO:0031519">
    <property type="term" value="C:PcG protein complex"/>
    <property type="evidence" value="ECO:0007669"/>
    <property type="project" value="TreeGrafter"/>
</dbReference>
<evidence type="ECO:0000256" key="2">
    <source>
        <dbReference type="ARBA" id="ARBA00022737"/>
    </source>
</evidence>
<keyword evidence="2" id="KW-0677">Repeat</keyword>
<feature type="domain" description="C2H2-type" evidence="7">
    <location>
        <begin position="56"/>
        <end position="85"/>
    </location>
</feature>
<evidence type="ECO:0000256" key="6">
    <source>
        <dbReference type="SAM" id="SignalP"/>
    </source>
</evidence>
<evidence type="ECO:0000256" key="3">
    <source>
        <dbReference type="ARBA" id="ARBA00022771"/>
    </source>
</evidence>
<feature type="domain" description="C2H2-type" evidence="7">
    <location>
        <begin position="116"/>
        <end position="146"/>
    </location>
</feature>
<dbReference type="FunFam" id="3.30.160.60:FF:000072">
    <property type="entry name" value="zinc finger protein 143 isoform X1"/>
    <property type="match status" value="1"/>
</dbReference>
<dbReference type="GO" id="GO:0005667">
    <property type="term" value="C:transcription regulator complex"/>
    <property type="evidence" value="ECO:0007669"/>
    <property type="project" value="TreeGrafter"/>
</dbReference>
<keyword evidence="4" id="KW-0862">Zinc</keyword>
<evidence type="ECO:0000313" key="9">
    <source>
        <dbReference type="Proteomes" id="UP001146120"/>
    </source>
</evidence>
<feature type="chain" id="PRO_5043674220" description="C2H2-type domain-containing protein" evidence="6">
    <location>
        <begin position="23"/>
        <end position="272"/>
    </location>
</feature>
<dbReference type="InterPro" id="IPR013087">
    <property type="entry name" value="Znf_C2H2_type"/>
</dbReference>
<dbReference type="Gene3D" id="3.30.160.60">
    <property type="entry name" value="Classic Zinc Finger"/>
    <property type="match status" value="4"/>
</dbReference>
<feature type="signal peptide" evidence="6">
    <location>
        <begin position="1"/>
        <end position="22"/>
    </location>
</feature>
<dbReference type="FunFam" id="3.30.160.60:FF:000125">
    <property type="entry name" value="Putative zinc finger protein 143"/>
    <property type="match status" value="1"/>
</dbReference>
<accession>A0AAV2Z357</accession>
<dbReference type="PANTHER" id="PTHR14003">
    <property type="entry name" value="TRANSCRIPTIONAL REPRESSOR PROTEIN YY"/>
    <property type="match status" value="1"/>
</dbReference>
<gene>
    <name evidence="8" type="ORF">N0F65_008474</name>
</gene>
<comment type="caution">
    <text evidence="8">The sequence shown here is derived from an EMBL/GenBank/DDBJ whole genome shotgun (WGS) entry which is preliminary data.</text>
</comment>
<feature type="domain" description="C2H2-type" evidence="7">
    <location>
        <begin position="26"/>
        <end position="55"/>
    </location>
</feature>
<evidence type="ECO:0000259" key="7">
    <source>
        <dbReference type="PROSITE" id="PS50157"/>
    </source>
</evidence>
<dbReference type="GO" id="GO:0008270">
    <property type="term" value="F:zinc ion binding"/>
    <property type="evidence" value="ECO:0007669"/>
    <property type="project" value="UniProtKB-KW"/>
</dbReference>
<reference evidence="8" key="1">
    <citation type="submission" date="2022-11" db="EMBL/GenBank/DDBJ databases">
        <authorList>
            <person name="Morgan W.R."/>
            <person name="Tartar A."/>
        </authorList>
    </citation>
    <scope>NUCLEOTIDE SEQUENCE</scope>
    <source>
        <strain evidence="8">ARSEF 373</strain>
    </source>
</reference>
<protein>
    <recommendedName>
        <fullName evidence="7">C2H2-type domain-containing protein</fullName>
    </recommendedName>
</protein>
<dbReference type="EMBL" id="DAKRPA010000057">
    <property type="protein sequence ID" value="DBA00831.1"/>
    <property type="molecule type" value="Genomic_DNA"/>
</dbReference>
<dbReference type="Proteomes" id="UP001146120">
    <property type="component" value="Unassembled WGS sequence"/>
</dbReference>
<dbReference type="GO" id="GO:0000978">
    <property type="term" value="F:RNA polymerase II cis-regulatory region sequence-specific DNA binding"/>
    <property type="evidence" value="ECO:0007669"/>
    <property type="project" value="TreeGrafter"/>
</dbReference>
<evidence type="ECO:0000256" key="4">
    <source>
        <dbReference type="ARBA" id="ARBA00022833"/>
    </source>
</evidence>
<keyword evidence="6" id="KW-0732">Signal</keyword>
<dbReference type="PANTHER" id="PTHR14003:SF19">
    <property type="entry name" value="YY2 TRANSCRIPTION FACTOR"/>
    <property type="match status" value="1"/>
</dbReference>
<dbReference type="Pfam" id="PF00096">
    <property type="entry name" value="zf-C2H2"/>
    <property type="match status" value="4"/>
</dbReference>
<sequence length="272" mass="29694">MTGMMALLGQPLLVQSATEAHGDRPFQCQVPGCGRRFNRKFTLTEHMKTHTGEKPFVCPEPACAKRFSTSGNLSRHKRLHTSIKPFECSVPLCKRTFPSEAKLQRHLRIHLSGRSYTCKLAGCTKSFSTAGNLTRHVKNHHHGIRKDCTTPPSCPSSSSCPTTPSSPLPLPPQHQRFEPLFVSVGANDGACSTLTPTAGPVACPPVTNIVTPCAYEPITSPASAPDMVDFLRSAFFMDEDTYQPTGSMLQECATPAIIDDVVQFELAQFFTC</sequence>
<organism evidence="8 9">
    <name type="scientific">Lagenidium giganteum</name>
    <dbReference type="NCBI Taxonomy" id="4803"/>
    <lineage>
        <taxon>Eukaryota</taxon>
        <taxon>Sar</taxon>
        <taxon>Stramenopiles</taxon>
        <taxon>Oomycota</taxon>
        <taxon>Peronosporomycetes</taxon>
        <taxon>Pythiales</taxon>
        <taxon>Pythiaceae</taxon>
    </lineage>
</organism>
<dbReference type="SMART" id="SM00355">
    <property type="entry name" value="ZnF_C2H2"/>
    <property type="match status" value="4"/>
</dbReference>
<reference evidence="8" key="2">
    <citation type="journal article" date="2023" name="Microbiol Resour">
        <title>Decontamination and Annotation of the Draft Genome Sequence of the Oomycete Lagenidium giganteum ARSEF 373.</title>
        <authorList>
            <person name="Morgan W.R."/>
            <person name="Tartar A."/>
        </authorList>
    </citation>
    <scope>NUCLEOTIDE SEQUENCE</scope>
    <source>
        <strain evidence="8">ARSEF 373</strain>
    </source>
</reference>
<dbReference type="GO" id="GO:0000981">
    <property type="term" value="F:DNA-binding transcription factor activity, RNA polymerase II-specific"/>
    <property type="evidence" value="ECO:0007669"/>
    <property type="project" value="TreeGrafter"/>
</dbReference>
<dbReference type="InterPro" id="IPR036236">
    <property type="entry name" value="Znf_C2H2_sf"/>
</dbReference>
<dbReference type="PROSITE" id="PS00028">
    <property type="entry name" value="ZINC_FINGER_C2H2_1"/>
    <property type="match status" value="4"/>
</dbReference>
<name>A0AAV2Z357_9STRA</name>
<evidence type="ECO:0000256" key="5">
    <source>
        <dbReference type="PROSITE-ProRule" id="PRU00042"/>
    </source>
</evidence>